<keyword evidence="5" id="KW-0809">Transit peptide</keyword>
<accession>A0A8C6J5L4</accession>
<dbReference type="FunFam" id="3.40.50.150:FF:000199">
    <property type="entry name" value="arginine-hydroxylase NDUFAF5, mitochondrial isoform X1"/>
    <property type="match status" value="1"/>
</dbReference>
<dbReference type="GO" id="GO:0032259">
    <property type="term" value="P:methylation"/>
    <property type="evidence" value="ECO:0007669"/>
    <property type="project" value="UniProtKB-KW"/>
</dbReference>
<evidence type="ECO:0000256" key="9">
    <source>
        <dbReference type="ARBA" id="ARBA00041833"/>
    </source>
</evidence>
<gene>
    <name evidence="13" type="primary">LOC101880316</name>
</gene>
<feature type="compositionally biased region" description="Polar residues" evidence="11">
    <location>
        <begin position="11"/>
        <end position="23"/>
    </location>
</feature>
<dbReference type="Ensembl" id="ENSMUNT00000009952.2">
    <property type="protein sequence ID" value="ENSMUNP00000008622.2"/>
    <property type="gene ID" value="ENSMUNG00000006834.2"/>
</dbReference>
<dbReference type="GO" id="GO:0008757">
    <property type="term" value="F:S-adenosylmethionine-dependent methyltransferase activity"/>
    <property type="evidence" value="ECO:0007669"/>
    <property type="project" value="InterPro"/>
</dbReference>
<evidence type="ECO:0000313" key="14">
    <source>
        <dbReference type="Proteomes" id="UP000694405"/>
    </source>
</evidence>
<evidence type="ECO:0000256" key="4">
    <source>
        <dbReference type="ARBA" id="ARBA00022679"/>
    </source>
</evidence>
<dbReference type="PANTHER" id="PTHR13090:SF1">
    <property type="entry name" value="ARGININE-HYDROXYLASE NDUFAF5, MITOCHONDRIAL"/>
    <property type="match status" value="1"/>
</dbReference>
<reference evidence="13" key="1">
    <citation type="submission" date="2020-03" db="EMBL/GenBank/DDBJ databases">
        <title>Melopsittacus undulatus (budgerigar) genome, bMelUnd1, maternal haplotype with Z.</title>
        <authorList>
            <person name="Gedman G."/>
            <person name="Mountcastle J."/>
            <person name="Haase B."/>
            <person name="Formenti G."/>
            <person name="Wright T."/>
            <person name="Apodaca J."/>
            <person name="Pelan S."/>
            <person name="Chow W."/>
            <person name="Rhie A."/>
            <person name="Howe K."/>
            <person name="Fedrigo O."/>
            <person name="Jarvis E.D."/>
        </authorList>
    </citation>
    <scope>NUCLEOTIDE SEQUENCE [LARGE SCALE GENOMIC DNA]</scope>
</reference>
<proteinExistence type="inferred from homology"/>
<dbReference type="GO" id="GO:0016491">
    <property type="term" value="F:oxidoreductase activity"/>
    <property type="evidence" value="ECO:0007669"/>
    <property type="project" value="UniProtKB-KW"/>
</dbReference>
<name>A0A8C6J5L4_MELUD</name>
<dbReference type="InterPro" id="IPR050602">
    <property type="entry name" value="Malonyl-ACP_OMT"/>
</dbReference>
<evidence type="ECO:0000313" key="13">
    <source>
        <dbReference type="Ensembl" id="ENSMUNP00000008622.2"/>
    </source>
</evidence>
<feature type="domain" description="Methyltransferase type 11" evidence="12">
    <location>
        <begin position="155"/>
        <end position="246"/>
    </location>
</feature>
<evidence type="ECO:0000256" key="11">
    <source>
        <dbReference type="SAM" id="MobiDB-lite"/>
    </source>
</evidence>
<dbReference type="InterPro" id="IPR013216">
    <property type="entry name" value="Methyltransf_11"/>
</dbReference>
<keyword evidence="4" id="KW-0808">Transferase</keyword>
<dbReference type="InterPro" id="IPR029063">
    <property type="entry name" value="SAM-dependent_MTases_sf"/>
</dbReference>
<reference evidence="13" key="2">
    <citation type="submission" date="2025-08" db="UniProtKB">
        <authorList>
            <consortium name="Ensembl"/>
        </authorList>
    </citation>
    <scope>IDENTIFICATION</scope>
</reference>
<organism evidence="13 14">
    <name type="scientific">Melopsittacus undulatus</name>
    <name type="common">Budgerigar</name>
    <name type="synonym">Psittacus undulatus</name>
    <dbReference type="NCBI Taxonomy" id="13146"/>
    <lineage>
        <taxon>Eukaryota</taxon>
        <taxon>Metazoa</taxon>
        <taxon>Chordata</taxon>
        <taxon>Craniata</taxon>
        <taxon>Vertebrata</taxon>
        <taxon>Euteleostomi</taxon>
        <taxon>Archelosauria</taxon>
        <taxon>Archosauria</taxon>
        <taxon>Dinosauria</taxon>
        <taxon>Saurischia</taxon>
        <taxon>Theropoda</taxon>
        <taxon>Coelurosauria</taxon>
        <taxon>Aves</taxon>
        <taxon>Neognathae</taxon>
        <taxon>Neoaves</taxon>
        <taxon>Telluraves</taxon>
        <taxon>Australaves</taxon>
        <taxon>Psittaciformes</taxon>
        <taxon>Psittaculidae</taxon>
        <taxon>Melopsittacus</taxon>
    </lineage>
</organism>
<comment type="subcellular location">
    <subcellularLocation>
        <location evidence="1">Mitochondrion</location>
    </subcellularLocation>
</comment>
<dbReference type="Gene3D" id="3.40.50.150">
    <property type="entry name" value="Vaccinia Virus protein VP39"/>
    <property type="match status" value="1"/>
</dbReference>
<dbReference type="Proteomes" id="UP000694405">
    <property type="component" value="Chromosome 3"/>
</dbReference>
<evidence type="ECO:0000256" key="3">
    <source>
        <dbReference type="ARBA" id="ARBA00022603"/>
    </source>
</evidence>
<evidence type="ECO:0000256" key="7">
    <source>
        <dbReference type="ARBA" id="ARBA00023128"/>
    </source>
</evidence>
<evidence type="ECO:0000256" key="8">
    <source>
        <dbReference type="ARBA" id="ARBA00040937"/>
    </source>
</evidence>
<dbReference type="CDD" id="cd02440">
    <property type="entry name" value="AdoMet_MTases"/>
    <property type="match status" value="1"/>
</dbReference>
<evidence type="ECO:0000256" key="5">
    <source>
        <dbReference type="ARBA" id="ARBA00022946"/>
    </source>
</evidence>
<feature type="region of interest" description="Disordered" evidence="11">
    <location>
        <begin position="1"/>
        <end position="23"/>
    </location>
</feature>
<dbReference type="GO" id="GO:0032981">
    <property type="term" value="P:mitochondrial respiratory chain complex I assembly"/>
    <property type="evidence" value="ECO:0007669"/>
    <property type="project" value="UniProtKB-ARBA"/>
</dbReference>
<evidence type="ECO:0000256" key="2">
    <source>
        <dbReference type="ARBA" id="ARBA00008361"/>
    </source>
</evidence>
<keyword evidence="7" id="KW-0496">Mitochondrion</keyword>
<protein>
    <recommendedName>
        <fullName evidence="8">Arginine-hydroxylase NDUFAF5, mitochondrial</fullName>
    </recommendedName>
    <alternativeName>
        <fullName evidence="9">NADH dehydrogenase [ubiquinone] 1 alpha subcomplex assembly factor 5</fullName>
    </alternativeName>
    <alternativeName>
        <fullName evidence="10">Putative methyltransferase NDUFAF5</fullName>
    </alternativeName>
</protein>
<dbReference type="SUPFAM" id="SSF53335">
    <property type="entry name" value="S-adenosyl-L-methionine-dependent methyltransferases"/>
    <property type="match status" value="1"/>
</dbReference>
<dbReference type="Pfam" id="PF08241">
    <property type="entry name" value="Methyltransf_11"/>
    <property type="match status" value="1"/>
</dbReference>
<evidence type="ECO:0000256" key="1">
    <source>
        <dbReference type="ARBA" id="ARBA00004173"/>
    </source>
</evidence>
<keyword evidence="6" id="KW-0560">Oxidoreductase</keyword>
<comment type="similarity">
    <text evidence="2">Belongs to the methyltransferase superfamily.</text>
</comment>
<keyword evidence="3" id="KW-0489">Methyltransferase</keyword>
<dbReference type="GO" id="GO:0005739">
    <property type="term" value="C:mitochondrion"/>
    <property type="evidence" value="ECO:0007669"/>
    <property type="project" value="UniProtKB-SubCell"/>
</dbReference>
<evidence type="ECO:0000259" key="12">
    <source>
        <dbReference type="Pfam" id="PF08241"/>
    </source>
</evidence>
<reference evidence="13" key="3">
    <citation type="submission" date="2025-09" db="UniProtKB">
        <authorList>
            <consortium name="Ensembl"/>
        </authorList>
    </citation>
    <scope>IDENTIFICATION</scope>
</reference>
<keyword evidence="14" id="KW-1185">Reference proteome</keyword>
<accession>A0A8V5FMZ3</accession>
<dbReference type="AlphaFoldDB" id="A0A8C6J5L4"/>
<sequence>MPRAPLPTALRQPQQDKPLPTDQTAVGLQRACAERGQATSWVPYCACAGRVPEVMAAVAVGTRSLAGSGVPGLWGSGCRRLWALPAGLAAAAPPPAPPPSGSGALSPFDRRLKRKQKNWAALQAEPGKCDYLREEVGGRIADRVFDIPRTFPLALDVGSGRGYIAQHLTKDTVEKLVQVDIAENALKNTLESEVPTVSVVADEETLPFKENTFDLVVSSLSLHWVNDLPKAFREIHQVLKPDGVFIGAMFGGDTLYELRCSLQLAELEREGGFSPHVSPFTAVSDLGHLLSRAGFNTLTVDTDEIQVNYPGLFELMEDLQGMGESNCSWNRKPLLHRDTMLAAAAIYQEMYGNSDGSVPATFQIFYMIGWKFHESQAKPAKRGSATVSFGDLSKLGGFVSREKK</sequence>
<dbReference type="PANTHER" id="PTHR13090">
    <property type="entry name" value="ARGININE-HYDROXYLASE NDUFAF5, MITOCHONDRIAL"/>
    <property type="match status" value="1"/>
</dbReference>
<evidence type="ECO:0000256" key="6">
    <source>
        <dbReference type="ARBA" id="ARBA00023002"/>
    </source>
</evidence>
<evidence type="ECO:0000256" key="10">
    <source>
        <dbReference type="ARBA" id="ARBA00042549"/>
    </source>
</evidence>